<reference evidence="1" key="1">
    <citation type="submission" date="2021-09" db="EMBL/GenBank/DDBJ databases">
        <authorList>
            <person name="Martin H S."/>
        </authorList>
    </citation>
    <scope>NUCLEOTIDE SEQUENCE</scope>
</reference>
<name>A0A8J2WFI7_9NEOP</name>
<organism evidence="1 2">
    <name type="scientific">Danaus chrysippus</name>
    <name type="common">African queen</name>
    <dbReference type="NCBI Taxonomy" id="151541"/>
    <lineage>
        <taxon>Eukaryota</taxon>
        <taxon>Metazoa</taxon>
        <taxon>Ecdysozoa</taxon>
        <taxon>Arthropoda</taxon>
        <taxon>Hexapoda</taxon>
        <taxon>Insecta</taxon>
        <taxon>Pterygota</taxon>
        <taxon>Neoptera</taxon>
        <taxon>Endopterygota</taxon>
        <taxon>Lepidoptera</taxon>
        <taxon>Glossata</taxon>
        <taxon>Ditrysia</taxon>
        <taxon>Papilionoidea</taxon>
        <taxon>Nymphalidae</taxon>
        <taxon>Danainae</taxon>
        <taxon>Danaini</taxon>
        <taxon>Danaina</taxon>
        <taxon>Danaus</taxon>
        <taxon>Anosia</taxon>
    </lineage>
</organism>
<evidence type="ECO:0000313" key="2">
    <source>
        <dbReference type="Proteomes" id="UP000789524"/>
    </source>
</evidence>
<sequence>MVERGMLSTYDAADRFNIPRRTLRNHLASGSTTRKLGRSSILTPEQEAELVRRIIRLADGGMPLTSKMMRIQAFAFCKINKIPNTFNDVKTPRERNG</sequence>
<keyword evidence="2" id="KW-1185">Reference proteome</keyword>
<gene>
    <name evidence="1" type="ORF">DCHRY22_LOCUS15931</name>
</gene>
<protein>
    <submittedName>
        <fullName evidence="1">(African queen) hypothetical protein</fullName>
    </submittedName>
</protein>
<dbReference type="Proteomes" id="UP000789524">
    <property type="component" value="Unassembled WGS sequence"/>
</dbReference>
<evidence type="ECO:0000313" key="1">
    <source>
        <dbReference type="EMBL" id="CAG9585539.1"/>
    </source>
</evidence>
<dbReference type="EMBL" id="CAKASE010000083">
    <property type="protein sequence ID" value="CAG9585539.1"/>
    <property type="molecule type" value="Genomic_DNA"/>
</dbReference>
<accession>A0A8J2WFI7</accession>
<proteinExistence type="predicted"/>
<dbReference type="OrthoDB" id="8058166at2759"/>
<comment type="caution">
    <text evidence="1">The sequence shown here is derived from an EMBL/GenBank/DDBJ whole genome shotgun (WGS) entry which is preliminary data.</text>
</comment>
<dbReference type="AlphaFoldDB" id="A0A8J2WFI7"/>